<keyword evidence="3" id="KW-1185">Reference proteome</keyword>
<evidence type="ECO:0000313" key="2">
    <source>
        <dbReference type="EMBL" id="GAA3506634.1"/>
    </source>
</evidence>
<proteinExistence type="predicted"/>
<sequence length="72" mass="7563">MRGRSPWPGEIGGDAAARPAESVDRHALGGAMQELRFDDGIRFTAVVSSDQTGLRRALGAHELLASVYASPG</sequence>
<protein>
    <submittedName>
        <fullName evidence="2">Uncharacterized protein</fullName>
    </submittedName>
</protein>
<comment type="caution">
    <text evidence="2">The sequence shown here is derived from an EMBL/GenBank/DDBJ whole genome shotgun (WGS) entry which is preliminary data.</text>
</comment>
<dbReference type="EMBL" id="BAAAXF010000092">
    <property type="protein sequence ID" value="GAA3506634.1"/>
    <property type="molecule type" value="Genomic_DNA"/>
</dbReference>
<organism evidence="2 3">
    <name type="scientific">Streptomyces prasinosporus</name>
    <dbReference type="NCBI Taxonomy" id="68256"/>
    <lineage>
        <taxon>Bacteria</taxon>
        <taxon>Bacillati</taxon>
        <taxon>Actinomycetota</taxon>
        <taxon>Actinomycetes</taxon>
        <taxon>Kitasatosporales</taxon>
        <taxon>Streptomycetaceae</taxon>
        <taxon>Streptomyces</taxon>
        <taxon>Streptomyces albogriseolus group</taxon>
    </lineage>
</organism>
<feature type="region of interest" description="Disordered" evidence="1">
    <location>
        <begin position="1"/>
        <end position="21"/>
    </location>
</feature>
<reference evidence="3" key="1">
    <citation type="journal article" date="2019" name="Int. J. Syst. Evol. Microbiol.">
        <title>The Global Catalogue of Microorganisms (GCM) 10K type strain sequencing project: providing services to taxonomists for standard genome sequencing and annotation.</title>
        <authorList>
            <consortium name="The Broad Institute Genomics Platform"/>
            <consortium name="The Broad Institute Genome Sequencing Center for Infectious Disease"/>
            <person name="Wu L."/>
            <person name="Ma J."/>
        </authorList>
    </citation>
    <scope>NUCLEOTIDE SEQUENCE [LARGE SCALE GENOMIC DNA]</scope>
    <source>
        <strain evidence="3">JCM 4816</strain>
    </source>
</reference>
<evidence type="ECO:0000256" key="1">
    <source>
        <dbReference type="SAM" id="MobiDB-lite"/>
    </source>
</evidence>
<name>A0ABP6UI39_9ACTN</name>
<dbReference type="Proteomes" id="UP001501455">
    <property type="component" value="Unassembled WGS sequence"/>
</dbReference>
<evidence type="ECO:0000313" key="3">
    <source>
        <dbReference type="Proteomes" id="UP001501455"/>
    </source>
</evidence>
<accession>A0ABP6UI39</accession>
<gene>
    <name evidence="2" type="ORF">GCM10019016_137490</name>
</gene>